<protein>
    <submittedName>
        <fullName evidence="2">Uncharacterized protein</fullName>
    </submittedName>
</protein>
<feature type="compositionally biased region" description="Polar residues" evidence="1">
    <location>
        <begin position="36"/>
        <end position="47"/>
    </location>
</feature>
<organism evidence="2 3">
    <name type="scientific">Actinomyces gaoshouyii</name>
    <dbReference type="NCBI Taxonomy" id="1960083"/>
    <lineage>
        <taxon>Bacteria</taxon>
        <taxon>Bacillati</taxon>
        <taxon>Actinomycetota</taxon>
        <taxon>Actinomycetes</taxon>
        <taxon>Actinomycetales</taxon>
        <taxon>Actinomycetaceae</taxon>
        <taxon>Actinomyces</taxon>
    </lineage>
</organism>
<feature type="compositionally biased region" description="Basic and acidic residues" evidence="1">
    <location>
        <begin position="48"/>
        <end position="62"/>
    </location>
</feature>
<accession>A0A8H9H691</accession>
<comment type="caution">
    <text evidence="2">The sequence shown here is derived from an EMBL/GenBank/DDBJ whole genome shotgun (WGS) entry which is preliminary data.</text>
</comment>
<reference evidence="2" key="1">
    <citation type="journal article" date="2014" name="Int. J. Syst. Evol. Microbiol.">
        <title>Complete genome sequence of Corynebacterium casei LMG S-19264T (=DSM 44701T), isolated from a smear-ripened cheese.</title>
        <authorList>
            <consortium name="US DOE Joint Genome Institute (JGI-PGF)"/>
            <person name="Walter F."/>
            <person name="Albersmeier A."/>
            <person name="Kalinowski J."/>
            <person name="Ruckert C."/>
        </authorList>
    </citation>
    <scope>NUCLEOTIDE SEQUENCE</scope>
    <source>
        <strain evidence="2">CGMCC 4.7372</strain>
    </source>
</reference>
<name>A0A8H9H691_9ACTO</name>
<gene>
    <name evidence="2" type="ORF">GCM10011612_00050</name>
</gene>
<evidence type="ECO:0000313" key="3">
    <source>
        <dbReference type="Proteomes" id="UP000614239"/>
    </source>
</evidence>
<evidence type="ECO:0000313" key="2">
    <source>
        <dbReference type="EMBL" id="GGO94495.1"/>
    </source>
</evidence>
<proteinExistence type="predicted"/>
<feature type="region of interest" description="Disordered" evidence="1">
    <location>
        <begin position="1"/>
        <end position="62"/>
    </location>
</feature>
<evidence type="ECO:0000256" key="1">
    <source>
        <dbReference type="SAM" id="MobiDB-lite"/>
    </source>
</evidence>
<dbReference type="Proteomes" id="UP000614239">
    <property type="component" value="Unassembled WGS sequence"/>
</dbReference>
<dbReference type="AlphaFoldDB" id="A0A8H9H691"/>
<keyword evidence="3" id="KW-1185">Reference proteome</keyword>
<reference evidence="2" key="2">
    <citation type="submission" date="2020-09" db="EMBL/GenBank/DDBJ databases">
        <authorList>
            <person name="Sun Q."/>
            <person name="Zhou Y."/>
        </authorList>
    </citation>
    <scope>NUCLEOTIDE SEQUENCE</scope>
    <source>
        <strain evidence="2">CGMCC 4.7372</strain>
    </source>
</reference>
<sequence length="78" mass="8568">MRAPQGRQARGRDDDRQPVGCIGQSAPDEYTDGSLIISTVMRSSGAQRETEGALRCRTDDKGSGVRRNGKFHYCDLIP</sequence>
<dbReference type="EMBL" id="BMNJ01000001">
    <property type="protein sequence ID" value="GGO94495.1"/>
    <property type="molecule type" value="Genomic_DNA"/>
</dbReference>